<dbReference type="Gene3D" id="3.40.50.300">
    <property type="entry name" value="P-loop containing nucleotide triphosphate hydrolases"/>
    <property type="match status" value="1"/>
</dbReference>
<dbReference type="InterPro" id="IPR001650">
    <property type="entry name" value="Helicase_C-like"/>
</dbReference>
<evidence type="ECO:0000256" key="1">
    <source>
        <dbReference type="SAM" id="MobiDB-lite"/>
    </source>
</evidence>
<dbReference type="EMBL" id="HBHJ01020944">
    <property type="protein sequence ID" value="CAD9697378.1"/>
    <property type="molecule type" value="Transcribed_RNA"/>
</dbReference>
<feature type="domain" description="Helicase C-terminal" evidence="2">
    <location>
        <begin position="1"/>
        <end position="81"/>
    </location>
</feature>
<dbReference type="InterPro" id="IPR027417">
    <property type="entry name" value="P-loop_NTPase"/>
</dbReference>
<dbReference type="AlphaFoldDB" id="A0A7S2WNS3"/>
<protein>
    <recommendedName>
        <fullName evidence="2">Helicase C-terminal domain-containing protein</fullName>
    </recommendedName>
</protein>
<evidence type="ECO:0000313" key="3">
    <source>
        <dbReference type="EMBL" id="CAD9697378.1"/>
    </source>
</evidence>
<accession>A0A7S2WNS3</accession>
<proteinExistence type="predicted"/>
<gene>
    <name evidence="3" type="ORF">RMAR1173_LOCUS13855</name>
</gene>
<dbReference type="CDD" id="cd18787">
    <property type="entry name" value="SF2_C_DEAD"/>
    <property type="match status" value="1"/>
</dbReference>
<dbReference type="Pfam" id="PF00271">
    <property type="entry name" value="Helicase_C"/>
    <property type="match status" value="1"/>
</dbReference>
<dbReference type="SUPFAM" id="SSF52540">
    <property type="entry name" value="P-loop containing nucleoside triphosphate hydrolases"/>
    <property type="match status" value="1"/>
</dbReference>
<sequence length="108" mass="11931">MVATDVAGRGLDIPDVSLVLNYDMPKHIENYCHRIGRTGRAGKDGRAVTFLAEADEDVYYDLKEYLQQTESAVPPQLMKHPAAQAPPGSITKEGRLASSRRDTKIFAK</sequence>
<dbReference type="PANTHER" id="PTHR47958">
    <property type="entry name" value="ATP-DEPENDENT RNA HELICASE DBP3"/>
    <property type="match status" value="1"/>
</dbReference>
<feature type="compositionally biased region" description="Basic and acidic residues" evidence="1">
    <location>
        <begin position="92"/>
        <end position="108"/>
    </location>
</feature>
<feature type="region of interest" description="Disordered" evidence="1">
    <location>
        <begin position="72"/>
        <end position="108"/>
    </location>
</feature>
<dbReference type="PROSITE" id="PS51194">
    <property type="entry name" value="HELICASE_CTER"/>
    <property type="match status" value="1"/>
</dbReference>
<reference evidence="3" key="1">
    <citation type="submission" date="2021-01" db="EMBL/GenBank/DDBJ databases">
        <authorList>
            <person name="Corre E."/>
            <person name="Pelletier E."/>
            <person name="Niang G."/>
            <person name="Scheremetjew M."/>
            <person name="Finn R."/>
            <person name="Kale V."/>
            <person name="Holt S."/>
            <person name="Cochrane G."/>
            <person name="Meng A."/>
            <person name="Brown T."/>
            <person name="Cohen L."/>
        </authorList>
    </citation>
    <scope>NUCLEOTIDE SEQUENCE</scope>
    <source>
        <strain evidence="3">CCMP1243</strain>
    </source>
</reference>
<evidence type="ECO:0000259" key="2">
    <source>
        <dbReference type="PROSITE" id="PS51194"/>
    </source>
</evidence>
<organism evidence="3">
    <name type="scientific">Rhizochromulina marina</name>
    <dbReference type="NCBI Taxonomy" id="1034831"/>
    <lineage>
        <taxon>Eukaryota</taxon>
        <taxon>Sar</taxon>
        <taxon>Stramenopiles</taxon>
        <taxon>Ochrophyta</taxon>
        <taxon>Dictyochophyceae</taxon>
        <taxon>Rhizochromulinales</taxon>
        <taxon>Rhizochromulina</taxon>
    </lineage>
</organism>
<name>A0A7S2WNS3_9STRA</name>